<keyword evidence="2" id="KW-1185">Reference proteome</keyword>
<proteinExistence type="predicted"/>
<dbReference type="Gene3D" id="3.80.10.10">
    <property type="entry name" value="Ribonuclease Inhibitor"/>
    <property type="match status" value="2"/>
</dbReference>
<dbReference type="AlphaFoldDB" id="A0A1R2C3A5"/>
<dbReference type="EMBL" id="MPUH01000303">
    <property type="protein sequence ID" value="OMJ83450.1"/>
    <property type="molecule type" value="Genomic_DNA"/>
</dbReference>
<accession>A0A1R2C3A5</accession>
<organism evidence="1 2">
    <name type="scientific">Stentor coeruleus</name>
    <dbReference type="NCBI Taxonomy" id="5963"/>
    <lineage>
        <taxon>Eukaryota</taxon>
        <taxon>Sar</taxon>
        <taxon>Alveolata</taxon>
        <taxon>Ciliophora</taxon>
        <taxon>Postciliodesmatophora</taxon>
        <taxon>Heterotrichea</taxon>
        <taxon>Heterotrichida</taxon>
        <taxon>Stentoridae</taxon>
        <taxon>Stentor</taxon>
    </lineage>
</organism>
<evidence type="ECO:0000313" key="1">
    <source>
        <dbReference type="EMBL" id="OMJ83450.1"/>
    </source>
</evidence>
<reference evidence="1 2" key="1">
    <citation type="submission" date="2016-11" db="EMBL/GenBank/DDBJ databases">
        <title>The macronuclear genome of Stentor coeruleus: a giant cell with tiny introns.</title>
        <authorList>
            <person name="Slabodnick M."/>
            <person name="Ruby J.G."/>
            <person name="Reiff S.B."/>
            <person name="Swart E.C."/>
            <person name="Gosai S."/>
            <person name="Prabakaran S."/>
            <person name="Witkowska E."/>
            <person name="Larue G.E."/>
            <person name="Fisher S."/>
            <person name="Freeman R.M."/>
            <person name="Gunawardena J."/>
            <person name="Chu W."/>
            <person name="Stover N.A."/>
            <person name="Gregory B.D."/>
            <person name="Nowacki M."/>
            <person name="Derisi J."/>
            <person name="Roy S.W."/>
            <person name="Marshall W.F."/>
            <person name="Sood P."/>
        </authorList>
    </citation>
    <scope>NUCLEOTIDE SEQUENCE [LARGE SCALE GENOMIC DNA]</scope>
    <source>
        <strain evidence="1">WM001</strain>
    </source>
</reference>
<name>A0A1R2C3A5_9CILI</name>
<protein>
    <submittedName>
        <fullName evidence="1">Uncharacterized protein</fullName>
    </submittedName>
</protein>
<dbReference type="Proteomes" id="UP000187209">
    <property type="component" value="Unassembled WGS sequence"/>
</dbReference>
<dbReference type="OrthoDB" id="327418at2759"/>
<comment type="caution">
    <text evidence="1">The sequence shown here is derived from an EMBL/GenBank/DDBJ whole genome shotgun (WGS) entry which is preliminary data.</text>
</comment>
<gene>
    <name evidence="1" type="ORF">SteCoe_15618</name>
</gene>
<dbReference type="InterPro" id="IPR032675">
    <property type="entry name" value="LRR_dom_sf"/>
</dbReference>
<evidence type="ECO:0000313" key="2">
    <source>
        <dbReference type="Proteomes" id="UP000187209"/>
    </source>
</evidence>
<sequence>MVSLNNLKTLKIKLTSNISFKLEDLLGLMENLQTLKAIFHKFLPGAYSFIFNNYIKNYENTFKKSHLKKLSLKYHETSLKSDINTNDIIEALDKNTDLEKFSMKSFPIFHEKIKFQKFLTTNNSLKCIKLPNTFFFNEISAKELCEYIKMSQILEELQLNDTVLIMFQDFINALNFNRSLKILTLNHYTGYYFDGSFKISIKDSCELFNVLLNTLIEDFSMVTFLIKKTSFHKDASEYYQSSKTIKKLVKNYCDSLDNFLSKSEKICKINVFIHDISYKNISSIANLIIKHVQLGKIHYFAGYNIKLLQENKREIYEFKKNANWNKIFGDKYILYKILSKLLIKNNSIVKTTDENMPRNSIDVKALLKKVEKNKKLVLSPKIVKKKYKYFNPLHYFSLIILSTRIVGITELTLKEISIESYNLVYPKLIKKFLFLEKLKFGIAHYPSIKSNIKSIFKAIASLKNIKDIHFKLGLDKIKITKVFSDLTAHQTLRKFKMYNFSGTFVNSENNSTLTDFISLSRLTTLVFSYVRFTLQQFSQLAKGLENSQTLTCLRLEKLNTSLGINIENDAELLFKKKIEILLNILSALENKQFYERISICFAFLHEGGKSAQKDATEEFIVSINKILENNQNLKEFNVYMALDNKFLLGYSEILLNAIRKNKNLNIVNTFDIESFKFGKKSVYYLFWEFYNKYSKYKNQESDEFKGYYKLVPIILSELVKNSNRFILDKILKRFIEFSNIMDVKYLKLIEMNHFDGICTIYILNLIQNITFLEEIEIFFDFNDVELEILEKNIKNLENLHTIIFKTNSVRDVDISGLLKAKNITTLKFSDCLLPNDLTVLSKCIKGLKLQKIVINNIFYNKNTPDSLRFLQILKAITCPSLKVLKIYINYSPQLLNDLIYHLFKLKNLEFLSVFISENYSSFQNPIKKLISLIQNKKTLISKIKICSYTWDLTKLIGKEDLIFTKCNLYPVDLMVFAELCEKNILKNVKFVDLSKNKKIVDDSFSENMARIIKALKCNEILMKDSNCKKKHLKEIKSLLGSSKISALNFSIF</sequence>
<dbReference type="SUPFAM" id="SSF52047">
    <property type="entry name" value="RNI-like"/>
    <property type="match status" value="2"/>
</dbReference>